<proteinExistence type="inferred from homology"/>
<organism evidence="10 11">
    <name type="scientific">Mesoterricola silvestris</name>
    <dbReference type="NCBI Taxonomy" id="2927979"/>
    <lineage>
        <taxon>Bacteria</taxon>
        <taxon>Pseudomonadati</taxon>
        <taxon>Acidobacteriota</taxon>
        <taxon>Holophagae</taxon>
        <taxon>Holophagales</taxon>
        <taxon>Holophagaceae</taxon>
        <taxon>Mesoterricola</taxon>
    </lineage>
</organism>
<dbReference type="InterPro" id="IPR036510">
    <property type="entry name" value="Ribosomal_bS20_sf"/>
</dbReference>
<evidence type="ECO:0000256" key="9">
    <source>
        <dbReference type="SAM" id="MobiDB-lite"/>
    </source>
</evidence>
<gene>
    <name evidence="8 10" type="primary">rpsT</name>
    <name evidence="10" type="ORF">METEAL_07830</name>
</gene>
<reference evidence="11" key="1">
    <citation type="journal article" date="2023" name="Int. J. Syst. Evol. Microbiol.">
        <title>Mesoterricola silvestris gen. nov., sp. nov., Mesoterricola sediminis sp. nov., Geothrix oryzae sp. nov., Geothrix edaphica sp. nov., Geothrix rubra sp. nov., and Geothrix limicola sp. nov., six novel members of Acidobacteriota isolated from soils.</title>
        <authorList>
            <person name="Itoh H."/>
            <person name="Sugisawa Y."/>
            <person name="Mise K."/>
            <person name="Xu Z."/>
            <person name="Kuniyasu M."/>
            <person name="Ushijima N."/>
            <person name="Kawano K."/>
            <person name="Kobayashi E."/>
            <person name="Shiratori Y."/>
            <person name="Masuda Y."/>
            <person name="Senoo K."/>
        </authorList>
    </citation>
    <scope>NUCLEOTIDE SEQUENCE [LARGE SCALE GENOMIC DNA]</scope>
    <source>
        <strain evidence="11">W79</strain>
    </source>
</reference>
<dbReference type="GO" id="GO:0005829">
    <property type="term" value="C:cytosol"/>
    <property type="evidence" value="ECO:0007669"/>
    <property type="project" value="TreeGrafter"/>
</dbReference>
<evidence type="ECO:0000256" key="6">
    <source>
        <dbReference type="ARBA" id="ARBA00023274"/>
    </source>
</evidence>
<keyword evidence="3 8" id="KW-0699">rRNA-binding</keyword>
<dbReference type="RefSeq" id="WP_316414501.1">
    <property type="nucleotide sequence ID" value="NZ_AP027080.1"/>
</dbReference>
<dbReference type="KEGG" id="msil:METEAL_07830"/>
<comment type="similarity">
    <text evidence="2 8">Belongs to the bacterial ribosomal protein bS20 family.</text>
</comment>
<keyword evidence="5 8" id="KW-0689">Ribosomal protein</keyword>
<dbReference type="NCBIfam" id="TIGR00029">
    <property type="entry name" value="S20"/>
    <property type="match status" value="1"/>
</dbReference>
<keyword evidence="6 8" id="KW-0687">Ribonucleoprotein</keyword>
<evidence type="ECO:0000256" key="3">
    <source>
        <dbReference type="ARBA" id="ARBA00022730"/>
    </source>
</evidence>
<keyword evidence="4 8" id="KW-0694">RNA-binding</keyword>
<dbReference type="Gene3D" id="1.20.58.110">
    <property type="entry name" value="Ribosomal protein S20"/>
    <property type="match status" value="1"/>
</dbReference>
<evidence type="ECO:0000256" key="5">
    <source>
        <dbReference type="ARBA" id="ARBA00022980"/>
    </source>
</evidence>
<dbReference type="EMBL" id="AP027080">
    <property type="protein sequence ID" value="BDU71609.1"/>
    <property type="molecule type" value="Genomic_DNA"/>
</dbReference>
<dbReference type="PANTHER" id="PTHR33398">
    <property type="entry name" value="30S RIBOSOMAL PROTEIN S20"/>
    <property type="match status" value="1"/>
</dbReference>
<evidence type="ECO:0000313" key="10">
    <source>
        <dbReference type="EMBL" id="BDU71609.1"/>
    </source>
</evidence>
<comment type="function">
    <text evidence="1 8">Binds directly to 16S ribosomal RNA.</text>
</comment>
<dbReference type="GO" id="GO:0003735">
    <property type="term" value="F:structural constituent of ribosome"/>
    <property type="evidence" value="ECO:0007669"/>
    <property type="project" value="InterPro"/>
</dbReference>
<name>A0AA48GKU6_9BACT</name>
<dbReference type="GO" id="GO:0070181">
    <property type="term" value="F:small ribosomal subunit rRNA binding"/>
    <property type="evidence" value="ECO:0007669"/>
    <property type="project" value="TreeGrafter"/>
</dbReference>
<feature type="compositionally biased region" description="Basic residues" evidence="9">
    <location>
        <begin position="1"/>
        <end position="10"/>
    </location>
</feature>
<evidence type="ECO:0000256" key="8">
    <source>
        <dbReference type="HAMAP-Rule" id="MF_00500"/>
    </source>
</evidence>
<dbReference type="FunFam" id="1.20.58.110:FF:000001">
    <property type="entry name" value="30S ribosomal protein S20"/>
    <property type="match status" value="1"/>
</dbReference>
<dbReference type="GO" id="GO:0006412">
    <property type="term" value="P:translation"/>
    <property type="evidence" value="ECO:0007669"/>
    <property type="project" value="UniProtKB-UniRule"/>
</dbReference>
<accession>A0AA48GKU6</accession>
<dbReference type="PANTHER" id="PTHR33398:SF1">
    <property type="entry name" value="SMALL RIBOSOMAL SUBUNIT PROTEIN BS20C"/>
    <property type="match status" value="1"/>
</dbReference>
<dbReference type="AlphaFoldDB" id="A0AA48GKU6"/>
<dbReference type="InterPro" id="IPR002583">
    <property type="entry name" value="Ribosomal_bS20"/>
</dbReference>
<evidence type="ECO:0000256" key="1">
    <source>
        <dbReference type="ARBA" id="ARBA00003134"/>
    </source>
</evidence>
<evidence type="ECO:0000256" key="2">
    <source>
        <dbReference type="ARBA" id="ARBA00007634"/>
    </source>
</evidence>
<sequence>MANHKSAAKKAAHDVEARLRNRANRSTMKSAIKRFLVAVATGNKAEATTLLPKTLGVVDKACRKGVLHKNAANRYKSRLTLKVNGLA</sequence>
<feature type="region of interest" description="Disordered" evidence="9">
    <location>
        <begin position="1"/>
        <end position="22"/>
    </location>
</feature>
<dbReference type="Proteomes" id="UP001238179">
    <property type="component" value="Chromosome"/>
</dbReference>
<dbReference type="SUPFAM" id="SSF46992">
    <property type="entry name" value="Ribosomal protein S20"/>
    <property type="match status" value="1"/>
</dbReference>
<evidence type="ECO:0000256" key="4">
    <source>
        <dbReference type="ARBA" id="ARBA00022884"/>
    </source>
</evidence>
<dbReference type="GO" id="GO:0015935">
    <property type="term" value="C:small ribosomal subunit"/>
    <property type="evidence" value="ECO:0007669"/>
    <property type="project" value="TreeGrafter"/>
</dbReference>
<dbReference type="HAMAP" id="MF_00500">
    <property type="entry name" value="Ribosomal_bS20"/>
    <property type="match status" value="1"/>
</dbReference>
<dbReference type="Pfam" id="PF01649">
    <property type="entry name" value="Ribosomal_S20p"/>
    <property type="match status" value="1"/>
</dbReference>
<protein>
    <recommendedName>
        <fullName evidence="7 8">Small ribosomal subunit protein bS20</fullName>
    </recommendedName>
</protein>
<evidence type="ECO:0000256" key="7">
    <source>
        <dbReference type="ARBA" id="ARBA00035136"/>
    </source>
</evidence>
<keyword evidence="11" id="KW-1185">Reference proteome</keyword>
<evidence type="ECO:0000313" key="11">
    <source>
        <dbReference type="Proteomes" id="UP001238179"/>
    </source>
</evidence>